<dbReference type="RefSeq" id="WP_215341751.1">
    <property type="nucleotide sequence ID" value="NZ_JAGSGD010000001.1"/>
</dbReference>
<comment type="cofactor">
    <cofactor evidence="1">
        <name>Mg(2+)</name>
        <dbReference type="ChEBI" id="CHEBI:18420"/>
    </cofactor>
</comment>
<dbReference type="InterPro" id="IPR006439">
    <property type="entry name" value="HAD-SF_hydro_IA"/>
</dbReference>
<comment type="caution">
    <text evidence="4">The sequence shown here is derived from an EMBL/GenBank/DDBJ whole genome shotgun (WGS) entry which is preliminary data.</text>
</comment>
<sequence length="243" mass="27112">MIPLPRAILFDLDETLLSFGKRPLILAEVAEEFGAILGPLTPLEVAEALEAALRVFWADPDVHRIWRFKLGPARLKVVSEVFERLAPRAPGLTPAFAKTFAERFHAYREEQARFFPGALEAVDELKRRGVKLALVTNGAADVQRAKIDRFDLAPRFDHIQIEGEAGFGKPEEQAYLHAMAALGVKPHETWMVGDNLEWEVAGPQRLGIYAIWHDHLGVGLPKDSAIRPDRIILSIGELTENLS</sequence>
<dbReference type="GO" id="GO:0009231">
    <property type="term" value="P:riboflavin biosynthetic process"/>
    <property type="evidence" value="ECO:0007669"/>
    <property type="project" value="TreeGrafter"/>
</dbReference>
<gene>
    <name evidence="4" type="ORF">JKL49_16410</name>
</gene>
<evidence type="ECO:0000256" key="3">
    <source>
        <dbReference type="ARBA" id="ARBA00022842"/>
    </source>
</evidence>
<evidence type="ECO:0000256" key="1">
    <source>
        <dbReference type="ARBA" id="ARBA00001946"/>
    </source>
</evidence>
<dbReference type="InterPro" id="IPR051400">
    <property type="entry name" value="HAD-like_hydrolase"/>
</dbReference>
<dbReference type="Pfam" id="PF00702">
    <property type="entry name" value="Hydrolase"/>
    <property type="match status" value="1"/>
</dbReference>
<dbReference type="PRINTS" id="PR00413">
    <property type="entry name" value="HADHALOGNASE"/>
</dbReference>
<dbReference type="PANTHER" id="PTHR46470">
    <property type="entry name" value="N-ACYLNEURAMINATE-9-PHOSPHATASE"/>
    <property type="match status" value="1"/>
</dbReference>
<keyword evidence="5" id="KW-1185">Reference proteome</keyword>
<organism evidence="4 5">
    <name type="scientific">Phenylobacterium glaciei</name>
    <dbReference type="NCBI Taxonomy" id="2803784"/>
    <lineage>
        <taxon>Bacteria</taxon>
        <taxon>Pseudomonadati</taxon>
        <taxon>Pseudomonadota</taxon>
        <taxon>Alphaproteobacteria</taxon>
        <taxon>Caulobacterales</taxon>
        <taxon>Caulobacteraceae</taxon>
        <taxon>Phenylobacterium</taxon>
    </lineage>
</organism>
<evidence type="ECO:0000313" key="5">
    <source>
        <dbReference type="Proteomes" id="UP000622580"/>
    </source>
</evidence>
<dbReference type="InterPro" id="IPR023214">
    <property type="entry name" value="HAD_sf"/>
</dbReference>
<dbReference type="NCBIfam" id="TIGR01549">
    <property type="entry name" value="HAD-SF-IA-v1"/>
    <property type="match status" value="1"/>
</dbReference>
<keyword evidence="2 4" id="KW-0378">Hydrolase</keyword>
<proteinExistence type="predicted"/>
<name>A0A941D6D1_9CAUL</name>
<keyword evidence="3" id="KW-0460">Magnesium</keyword>
<dbReference type="Gene3D" id="3.40.50.1000">
    <property type="entry name" value="HAD superfamily/HAD-like"/>
    <property type="match status" value="1"/>
</dbReference>
<dbReference type="Proteomes" id="UP000622580">
    <property type="component" value="Unassembled WGS sequence"/>
</dbReference>
<dbReference type="SFLD" id="SFLDS00003">
    <property type="entry name" value="Haloacid_Dehalogenase"/>
    <property type="match status" value="1"/>
</dbReference>
<dbReference type="Gene3D" id="1.20.120.710">
    <property type="entry name" value="Haloacid dehalogenase hydrolase-like domain"/>
    <property type="match status" value="1"/>
</dbReference>
<dbReference type="SFLD" id="SFLDG01129">
    <property type="entry name" value="C1.5:_HAD__Beta-PGM__Phosphata"/>
    <property type="match status" value="1"/>
</dbReference>
<accession>A0A941D6D1</accession>
<reference evidence="4" key="1">
    <citation type="submission" date="2021-04" db="EMBL/GenBank/DDBJ databases">
        <title>Draft genome assembly of strain Phenylobacterium sp. 20VBR1 using MiniION and Illumina platforms.</title>
        <authorList>
            <person name="Thomas F.A."/>
            <person name="Krishnan K.P."/>
            <person name="Sinha R.K."/>
        </authorList>
    </citation>
    <scope>NUCLEOTIDE SEQUENCE</scope>
    <source>
        <strain evidence="4">20VBR1</strain>
    </source>
</reference>
<dbReference type="GO" id="GO:0016787">
    <property type="term" value="F:hydrolase activity"/>
    <property type="evidence" value="ECO:0007669"/>
    <property type="project" value="UniProtKB-KW"/>
</dbReference>
<dbReference type="AlphaFoldDB" id="A0A941D6D1"/>
<protein>
    <submittedName>
        <fullName evidence="4">HAD family hydrolase</fullName>
    </submittedName>
</protein>
<dbReference type="InterPro" id="IPR036412">
    <property type="entry name" value="HAD-like_sf"/>
</dbReference>
<dbReference type="SUPFAM" id="SSF56784">
    <property type="entry name" value="HAD-like"/>
    <property type="match status" value="1"/>
</dbReference>
<dbReference type="EMBL" id="JAGSGD010000001">
    <property type="protein sequence ID" value="MBR7620978.1"/>
    <property type="molecule type" value="Genomic_DNA"/>
</dbReference>
<dbReference type="NCBIfam" id="TIGR01509">
    <property type="entry name" value="HAD-SF-IA-v3"/>
    <property type="match status" value="1"/>
</dbReference>
<evidence type="ECO:0000256" key="2">
    <source>
        <dbReference type="ARBA" id="ARBA00022801"/>
    </source>
</evidence>
<dbReference type="PANTHER" id="PTHR46470:SF4">
    <property type="entry name" value="5-AMINO-6-(5-PHOSPHO-D-RIBITYLAMINO)URACIL PHOSPHATASE YIGB"/>
    <property type="match status" value="1"/>
</dbReference>
<evidence type="ECO:0000313" key="4">
    <source>
        <dbReference type="EMBL" id="MBR7620978.1"/>
    </source>
</evidence>